<dbReference type="InterPro" id="IPR036770">
    <property type="entry name" value="Ankyrin_rpt-contain_sf"/>
</dbReference>
<dbReference type="Pfam" id="PF12796">
    <property type="entry name" value="Ank_2"/>
    <property type="match status" value="2"/>
</dbReference>
<dbReference type="SUPFAM" id="SSF48403">
    <property type="entry name" value="Ankyrin repeat"/>
    <property type="match status" value="1"/>
</dbReference>
<dbReference type="SMART" id="SM00248">
    <property type="entry name" value="ANK"/>
    <property type="match status" value="6"/>
</dbReference>
<accession>A0AAW0K4G6</accession>
<evidence type="ECO:0000313" key="1">
    <source>
        <dbReference type="EMBL" id="KAK7833842.1"/>
    </source>
</evidence>
<dbReference type="Proteomes" id="UP000237347">
    <property type="component" value="Unassembled WGS sequence"/>
</dbReference>
<protein>
    <submittedName>
        <fullName evidence="1">Ankyrin repeat domain-containing protein 17</fullName>
    </submittedName>
</protein>
<comment type="caution">
    <text evidence="1">The sequence shown here is derived from an EMBL/GenBank/DDBJ whole genome shotgun (WGS) entry which is preliminary data.</text>
</comment>
<dbReference type="EMBL" id="PKMF04000397">
    <property type="protein sequence ID" value="KAK7833842.1"/>
    <property type="molecule type" value="Genomic_DNA"/>
</dbReference>
<evidence type="ECO:0000313" key="2">
    <source>
        <dbReference type="Proteomes" id="UP000237347"/>
    </source>
</evidence>
<proteinExistence type="predicted"/>
<dbReference type="Gene3D" id="1.25.40.20">
    <property type="entry name" value="Ankyrin repeat-containing domain"/>
    <property type="match status" value="2"/>
</dbReference>
<dbReference type="InterPro" id="IPR002110">
    <property type="entry name" value="Ankyrin_rpt"/>
</dbReference>
<reference evidence="1 2" key="1">
    <citation type="journal article" date="2018" name="Sci. Data">
        <title>The draft genome sequence of cork oak.</title>
        <authorList>
            <person name="Ramos A.M."/>
            <person name="Usie A."/>
            <person name="Barbosa P."/>
            <person name="Barros P.M."/>
            <person name="Capote T."/>
            <person name="Chaves I."/>
            <person name="Simoes F."/>
            <person name="Abreu I."/>
            <person name="Carrasquinho I."/>
            <person name="Faro C."/>
            <person name="Guimaraes J.B."/>
            <person name="Mendonca D."/>
            <person name="Nobrega F."/>
            <person name="Rodrigues L."/>
            <person name="Saibo N.J.M."/>
            <person name="Varela M.C."/>
            <person name="Egas C."/>
            <person name="Matos J."/>
            <person name="Miguel C.M."/>
            <person name="Oliveira M.M."/>
            <person name="Ricardo C.P."/>
            <person name="Goncalves S."/>
        </authorList>
    </citation>
    <scope>NUCLEOTIDE SEQUENCE [LARGE SCALE GENOMIC DNA]</scope>
    <source>
        <strain evidence="2">cv. HL8</strain>
    </source>
</reference>
<dbReference type="AlphaFoldDB" id="A0AAW0K4G6"/>
<name>A0AAW0K4G6_QUESU</name>
<dbReference type="PANTHER" id="PTHR24121:SF21">
    <property type="entry name" value="ANKYRIN REPEAT FAMILY PROTEIN"/>
    <property type="match status" value="1"/>
</dbReference>
<dbReference type="PANTHER" id="PTHR24121">
    <property type="entry name" value="NO MECHANORECEPTOR POTENTIAL C, ISOFORM D-RELATED"/>
    <property type="match status" value="1"/>
</dbReference>
<gene>
    <name evidence="1" type="primary">Ankrd17_0</name>
    <name evidence="1" type="ORF">CFP56_025188</name>
</gene>
<keyword evidence="2" id="KW-1185">Reference proteome</keyword>
<sequence length="315" mass="35222">MTGIQRIITKKKETTLHIAAAANQEKFVRNLLRTMIYNNPYENLTAVNEIGNTALTYAAATGNVNIAMAMLEINSDLPNLHSGVKPLCMAASLGHRKMVQLLYSRTKEVVREWKEDEQDDLFITCIEGDLYGIQRIITKKKETTLHIAAAANQEKFVRNLLRTMIYNNPYENLTAVNEIGNTALTYAAATGNVNIAMAMLEINSDLPNLHSGVKPLCMAASLGHRKMVQLLYSRTKEVVREWKEDEQDDLFITCIEGDLYGVALEMLEDNPNLATARNKDGETVLQLLACNPSAFVGETQPCELLLLFFSCELFD</sequence>
<organism evidence="1 2">
    <name type="scientific">Quercus suber</name>
    <name type="common">Cork oak</name>
    <dbReference type="NCBI Taxonomy" id="58331"/>
    <lineage>
        <taxon>Eukaryota</taxon>
        <taxon>Viridiplantae</taxon>
        <taxon>Streptophyta</taxon>
        <taxon>Embryophyta</taxon>
        <taxon>Tracheophyta</taxon>
        <taxon>Spermatophyta</taxon>
        <taxon>Magnoliopsida</taxon>
        <taxon>eudicotyledons</taxon>
        <taxon>Gunneridae</taxon>
        <taxon>Pentapetalae</taxon>
        <taxon>rosids</taxon>
        <taxon>fabids</taxon>
        <taxon>Fagales</taxon>
        <taxon>Fagaceae</taxon>
        <taxon>Quercus</taxon>
    </lineage>
</organism>